<keyword evidence="7" id="KW-0653">Protein transport</keyword>
<dbReference type="NCBIfam" id="TIGR01352">
    <property type="entry name" value="tonB_Cterm"/>
    <property type="match status" value="1"/>
</dbReference>
<dbReference type="SUPFAM" id="SSF74653">
    <property type="entry name" value="TolA/TonB C-terminal domain"/>
    <property type="match status" value="1"/>
</dbReference>
<dbReference type="Proteomes" id="UP000002534">
    <property type="component" value="Chromosome"/>
</dbReference>
<dbReference type="GO" id="GO:0055085">
    <property type="term" value="P:transmembrane transport"/>
    <property type="evidence" value="ECO:0007669"/>
    <property type="project" value="InterPro"/>
</dbReference>
<dbReference type="GO" id="GO:0015031">
    <property type="term" value="P:protein transport"/>
    <property type="evidence" value="ECO:0007669"/>
    <property type="project" value="UniProtKB-KW"/>
</dbReference>
<evidence type="ECO:0000256" key="2">
    <source>
        <dbReference type="ARBA" id="ARBA00006555"/>
    </source>
</evidence>
<organism evidence="12 13">
    <name type="scientific">Syntrophotalea carbinolica (strain DSM 2380 / NBRC 103641 / GraBd1)</name>
    <name type="common">Pelobacter carbinolicus</name>
    <dbReference type="NCBI Taxonomy" id="338963"/>
    <lineage>
        <taxon>Bacteria</taxon>
        <taxon>Pseudomonadati</taxon>
        <taxon>Thermodesulfobacteriota</taxon>
        <taxon>Desulfuromonadia</taxon>
        <taxon>Desulfuromonadales</taxon>
        <taxon>Syntrophotaleaceae</taxon>
        <taxon>Syntrophotalea</taxon>
    </lineage>
</organism>
<keyword evidence="3" id="KW-0813">Transport</keyword>
<sequence length="245" mass="24917">MKAGRTWLAFGASLAIHLAVVLALGMGLMQPHRLVNRVEVDLEGAAAPSVPAGVRAPSPVAGPEMPQSSSVPSAAAVPAQLAVASQSFNAPTPSSFDPDGELQVPVSGGLPGPTSVALTASGGGSGGMGAGSGPGTQGAGQGRRGSGSASALAGYLNAIRARVDAAKRYPQMAQQRRQEGVATVTFRLTPDGRLAGTPTVTRSSGYRQLDKAALRAVNRGAPYPAFPLDPRQMKALEIPVKFYLR</sequence>
<dbReference type="PANTHER" id="PTHR33446:SF2">
    <property type="entry name" value="PROTEIN TONB"/>
    <property type="match status" value="1"/>
</dbReference>
<dbReference type="GO" id="GO:0098797">
    <property type="term" value="C:plasma membrane protein complex"/>
    <property type="evidence" value="ECO:0007669"/>
    <property type="project" value="TreeGrafter"/>
</dbReference>
<dbReference type="OrthoDB" id="5525691at2"/>
<evidence type="ECO:0000256" key="6">
    <source>
        <dbReference type="ARBA" id="ARBA00022692"/>
    </source>
</evidence>
<dbReference type="KEGG" id="pca:Pcar_2389"/>
<gene>
    <name evidence="12" type="ordered locus">Pcar_2389</name>
</gene>
<feature type="region of interest" description="Disordered" evidence="10">
    <location>
        <begin position="49"/>
        <end position="73"/>
    </location>
</feature>
<evidence type="ECO:0000256" key="1">
    <source>
        <dbReference type="ARBA" id="ARBA00004383"/>
    </source>
</evidence>
<keyword evidence="5" id="KW-0997">Cell inner membrane</keyword>
<dbReference type="eggNOG" id="COG0810">
    <property type="taxonomic scope" value="Bacteria"/>
</dbReference>
<dbReference type="Gene3D" id="3.30.1150.10">
    <property type="match status" value="1"/>
</dbReference>
<evidence type="ECO:0000256" key="5">
    <source>
        <dbReference type="ARBA" id="ARBA00022519"/>
    </source>
</evidence>
<dbReference type="RefSeq" id="WP_011342153.1">
    <property type="nucleotide sequence ID" value="NC_007498.2"/>
</dbReference>
<evidence type="ECO:0000256" key="7">
    <source>
        <dbReference type="ARBA" id="ARBA00022927"/>
    </source>
</evidence>
<keyword evidence="6" id="KW-0812">Transmembrane</keyword>
<keyword evidence="9" id="KW-0472">Membrane</keyword>
<dbReference type="STRING" id="338963.Pcar_2389"/>
<proteinExistence type="inferred from homology"/>
<name>Q3A1X9_SYNC1</name>
<dbReference type="HOGENOM" id="CLU_1132772_0_0_7"/>
<keyword evidence="4" id="KW-1003">Cell membrane</keyword>
<evidence type="ECO:0000256" key="3">
    <source>
        <dbReference type="ARBA" id="ARBA00022448"/>
    </source>
</evidence>
<evidence type="ECO:0000313" key="13">
    <source>
        <dbReference type="Proteomes" id="UP000002534"/>
    </source>
</evidence>
<protein>
    <submittedName>
        <fullName evidence="12">Periplasmic energy transduction protein, TonB-related protein</fullName>
    </submittedName>
</protein>
<feature type="compositionally biased region" description="Gly residues" evidence="10">
    <location>
        <begin position="121"/>
        <end position="145"/>
    </location>
</feature>
<dbReference type="Pfam" id="PF03544">
    <property type="entry name" value="TonB_C"/>
    <property type="match status" value="1"/>
</dbReference>
<dbReference type="AlphaFoldDB" id="Q3A1X9"/>
<comment type="similarity">
    <text evidence="2">Belongs to the TonB family.</text>
</comment>
<feature type="domain" description="TonB C-terminal" evidence="11">
    <location>
        <begin position="154"/>
        <end position="245"/>
    </location>
</feature>
<evidence type="ECO:0000256" key="8">
    <source>
        <dbReference type="ARBA" id="ARBA00022989"/>
    </source>
</evidence>
<keyword evidence="8" id="KW-1133">Transmembrane helix</keyword>
<evidence type="ECO:0000256" key="4">
    <source>
        <dbReference type="ARBA" id="ARBA00022475"/>
    </source>
</evidence>
<dbReference type="InterPro" id="IPR037682">
    <property type="entry name" value="TonB_C"/>
</dbReference>
<dbReference type="PANTHER" id="PTHR33446">
    <property type="entry name" value="PROTEIN TONB-RELATED"/>
    <property type="match status" value="1"/>
</dbReference>
<reference evidence="12 13" key="2">
    <citation type="journal article" date="2012" name="BMC Genomics">
        <title>The genome of Pelobacter carbinolicus reveals surprising metabolic capabilities and physiological features.</title>
        <authorList>
            <person name="Aklujkar M."/>
            <person name="Haveman S.A."/>
            <person name="Didonato R.Jr."/>
            <person name="Chertkov O."/>
            <person name="Han C.S."/>
            <person name="Land M.L."/>
            <person name="Brown P."/>
            <person name="Lovley D.R."/>
        </authorList>
    </citation>
    <scope>NUCLEOTIDE SEQUENCE [LARGE SCALE GENOMIC DNA]</scope>
    <source>
        <strain evidence="13">DSM 2380 / NBRC 103641 / GraBd1</strain>
    </source>
</reference>
<dbReference type="EMBL" id="CP000142">
    <property type="protein sequence ID" value="ABA89628.1"/>
    <property type="molecule type" value="Genomic_DNA"/>
</dbReference>
<evidence type="ECO:0000256" key="9">
    <source>
        <dbReference type="ARBA" id="ARBA00023136"/>
    </source>
</evidence>
<accession>Q3A1X9</accession>
<dbReference type="PROSITE" id="PS52015">
    <property type="entry name" value="TONB_CTD"/>
    <property type="match status" value="1"/>
</dbReference>
<evidence type="ECO:0000256" key="10">
    <source>
        <dbReference type="SAM" id="MobiDB-lite"/>
    </source>
</evidence>
<comment type="subcellular location">
    <subcellularLocation>
        <location evidence="1">Cell inner membrane</location>
        <topology evidence="1">Single-pass membrane protein</topology>
        <orientation evidence="1">Periplasmic side</orientation>
    </subcellularLocation>
</comment>
<evidence type="ECO:0000313" key="12">
    <source>
        <dbReference type="EMBL" id="ABA89628.1"/>
    </source>
</evidence>
<dbReference type="GO" id="GO:0031992">
    <property type="term" value="F:energy transducer activity"/>
    <property type="evidence" value="ECO:0007669"/>
    <property type="project" value="TreeGrafter"/>
</dbReference>
<evidence type="ECO:0000259" key="11">
    <source>
        <dbReference type="PROSITE" id="PS52015"/>
    </source>
</evidence>
<dbReference type="InterPro" id="IPR006260">
    <property type="entry name" value="TonB/TolA_C"/>
</dbReference>
<reference evidence="13" key="1">
    <citation type="submission" date="2005-10" db="EMBL/GenBank/DDBJ databases">
        <title>Complete sequence of Pelobacter carbinolicus DSM 2380.</title>
        <authorList>
            <person name="Copeland A."/>
            <person name="Lucas S."/>
            <person name="Lapidus A."/>
            <person name="Barry K."/>
            <person name="Detter J.C."/>
            <person name="Glavina T."/>
            <person name="Hammon N."/>
            <person name="Israni S."/>
            <person name="Pitluck S."/>
            <person name="Chertkov O."/>
            <person name="Schmutz J."/>
            <person name="Larimer F."/>
            <person name="Land M."/>
            <person name="Kyrpides N."/>
            <person name="Ivanova N."/>
            <person name="Richardson P."/>
        </authorList>
    </citation>
    <scope>NUCLEOTIDE SEQUENCE [LARGE SCALE GENOMIC DNA]</scope>
    <source>
        <strain evidence="13">DSM 2380 / NBRC 103641 / GraBd1</strain>
    </source>
</reference>
<dbReference type="InterPro" id="IPR051045">
    <property type="entry name" value="TonB-dependent_transducer"/>
</dbReference>
<keyword evidence="13" id="KW-1185">Reference proteome</keyword>
<feature type="region of interest" description="Disordered" evidence="10">
    <location>
        <begin position="88"/>
        <end position="147"/>
    </location>
</feature>